<sequence length="273" mass="28303">MRAPFRRLTATALGAGLAALAVAGLSRPASADVPPGLDFSDCPTADQLPPGYDPTFALCTVTVIGGGELKIGSIDQTITQPIKMTWANGYDPVTLEQWAVFGPMRAEPQRVKGGVLGVEGSDFIPLLQISAQPQLAADPELAPEGAVALRLKLKIKTINPLLGDTCFIGSDTDPIVLNLTYTTTDPPPPNKPITGTGPHDIGDGVLASTPVDNAFAVPKSSGCGWNGILNGIADFRAGLPSAAGNNTAIFESYSKYQGYPALAKTSAKYGAQK</sequence>
<keyword evidence="3" id="KW-1185">Reference proteome</keyword>
<evidence type="ECO:0000313" key="3">
    <source>
        <dbReference type="Proteomes" id="UP000483004"/>
    </source>
</evidence>
<protein>
    <recommendedName>
        <fullName evidence="4">Secreted protein</fullName>
    </recommendedName>
</protein>
<accession>A0A6L3VG02</accession>
<feature type="chain" id="PRO_5026983976" description="Secreted protein" evidence="1">
    <location>
        <begin position="32"/>
        <end position="273"/>
    </location>
</feature>
<dbReference type="OrthoDB" id="4461339at2"/>
<comment type="caution">
    <text evidence="2">The sequence shown here is derived from an EMBL/GenBank/DDBJ whole genome shotgun (WGS) entry which is preliminary data.</text>
</comment>
<evidence type="ECO:0000313" key="2">
    <source>
        <dbReference type="EMBL" id="KAB2365966.1"/>
    </source>
</evidence>
<gene>
    <name evidence="2" type="ORF">F9B16_39940</name>
</gene>
<evidence type="ECO:0008006" key="4">
    <source>
        <dbReference type="Google" id="ProtNLM"/>
    </source>
</evidence>
<dbReference type="AlphaFoldDB" id="A0A6L3VG02"/>
<feature type="signal peptide" evidence="1">
    <location>
        <begin position="1"/>
        <end position="31"/>
    </location>
</feature>
<evidence type="ECO:0000256" key="1">
    <source>
        <dbReference type="SAM" id="SignalP"/>
    </source>
</evidence>
<dbReference type="Proteomes" id="UP000483004">
    <property type="component" value="Unassembled WGS sequence"/>
</dbReference>
<dbReference type="RefSeq" id="WP_151545471.1">
    <property type="nucleotide sequence ID" value="NZ_WBMR01000199.1"/>
</dbReference>
<keyword evidence="1" id="KW-0732">Signal</keyword>
<organism evidence="2 3">
    <name type="scientific">Actinomadura montaniterrae</name>
    <dbReference type="NCBI Taxonomy" id="1803903"/>
    <lineage>
        <taxon>Bacteria</taxon>
        <taxon>Bacillati</taxon>
        <taxon>Actinomycetota</taxon>
        <taxon>Actinomycetes</taxon>
        <taxon>Streptosporangiales</taxon>
        <taxon>Thermomonosporaceae</taxon>
        <taxon>Actinomadura</taxon>
    </lineage>
</organism>
<name>A0A6L3VG02_9ACTN</name>
<dbReference type="EMBL" id="WBMR01000199">
    <property type="protein sequence ID" value="KAB2365966.1"/>
    <property type="molecule type" value="Genomic_DNA"/>
</dbReference>
<proteinExistence type="predicted"/>
<reference evidence="2 3" key="1">
    <citation type="submission" date="2019-09" db="EMBL/GenBank/DDBJ databases">
        <title>Actinomadura physcomitrii sp. nov., a novel actinomycete isolated from moss [Physcomitrium sphaericum (Ludw) Fuernr].</title>
        <authorList>
            <person name="Liu C."/>
            <person name="Zhuang X."/>
        </authorList>
    </citation>
    <scope>NUCLEOTIDE SEQUENCE [LARGE SCALE GENOMIC DNA]</scope>
    <source>
        <strain evidence="2 3">CYP1-1B</strain>
    </source>
</reference>